<dbReference type="RefSeq" id="WP_012063321.1">
    <property type="nucleotide sequence ID" value="NC_009633.1"/>
</dbReference>
<dbReference type="AlphaFoldDB" id="A6TQ76"/>
<name>A6TQ76_ALKMQ</name>
<dbReference type="Proteomes" id="UP000001572">
    <property type="component" value="Chromosome"/>
</dbReference>
<dbReference type="OrthoDB" id="1953119at2"/>
<evidence type="ECO:0000313" key="2">
    <source>
        <dbReference type="Proteomes" id="UP000001572"/>
    </source>
</evidence>
<accession>A6TQ76</accession>
<dbReference type="KEGG" id="amt:Amet_2185"/>
<protein>
    <submittedName>
        <fullName evidence="1">Uncharacterized protein</fullName>
    </submittedName>
</protein>
<keyword evidence="2" id="KW-1185">Reference proteome</keyword>
<organism evidence="1 2">
    <name type="scientific">Alkaliphilus metalliredigens (strain QYMF)</name>
    <dbReference type="NCBI Taxonomy" id="293826"/>
    <lineage>
        <taxon>Bacteria</taxon>
        <taxon>Bacillati</taxon>
        <taxon>Bacillota</taxon>
        <taxon>Clostridia</taxon>
        <taxon>Peptostreptococcales</taxon>
        <taxon>Natronincolaceae</taxon>
        <taxon>Alkaliphilus</taxon>
    </lineage>
</organism>
<proteinExistence type="predicted"/>
<evidence type="ECO:0000313" key="1">
    <source>
        <dbReference type="EMBL" id="ABR48344.1"/>
    </source>
</evidence>
<gene>
    <name evidence="1" type="ordered locus">Amet_2185</name>
</gene>
<dbReference type="EMBL" id="CP000724">
    <property type="protein sequence ID" value="ABR48344.1"/>
    <property type="molecule type" value="Genomic_DNA"/>
</dbReference>
<sequence length="71" mass="7929">MDEKFIEDAVAQVNALCEMICNTESFEYSPTPYCKNNCEFYDSCEGVQDTNLMALNSLKEMADGGLAHTSF</sequence>
<reference evidence="2" key="1">
    <citation type="journal article" date="2016" name="Genome Announc.">
        <title>Complete genome sequence of Alkaliphilus metalliredigens strain QYMF, an alkaliphilic and metal-reducing bacterium isolated from borax-contaminated leachate ponds.</title>
        <authorList>
            <person name="Hwang C."/>
            <person name="Copeland A."/>
            <person name="Lucas S."/>
            <person name="Lapidus A."/>
            <person name="Barry K."/>
            <person name="Detter J.C."/>
            <person name="Glavina Del Rio T."/>
            <person name="Hammon N."/>
            <person name="Israni S."/>
            <person name="Dalin E."/>
            <person name="Tice H."/>
            <person name="Pitluck S."/>
            <person name="Chertkov O."/>
            <person name="Brettin T."/>
            <person name="Bruce D."/>
            <person name="Han C."/>
            <person name="Schmutz J."/>
            <person name="Larimer F."/>
            <person name="Land M.L."/>
            <person name="Hauser L."/>
            <person name="Kyrpides N."/>
            <person name="Mikhailova N."/>
            <person name="Ye Q."/>
            <person name="Zhou J."/>
            <person name="Richardson P."/>
            <person name="Fields M.W."/>
        </authorList>
    </citation>
    <scope>NUCLEOTIDE SEQUENCE [LARGE SCALE GENOMIC DNA]</scope>
    <source>
        <strain evidence="2">QYMF</strain>
    </source>
</reference>
<dbReference type="HOGENOM" id="CLU_2731038_0_0_9"/>